<dbReference type="EMBL" id="HACA01010100">
    <property type="protein sequence ID" value="CDW27461.1"/>
    <property type="molecule type" value="Transcribed_RNA"/>
</dbReference>
<sequence length="22" mass="2432">MEKCVCVGKNPSGTVPFLYDMI</sequence>
<evidence type="ECO:0000313" key="1">
    <source>
        <dbReference type="EMBL" id="CDW27461.1"/>
    </source>
</evidence>
<name>A0A0K2TPY9_LEPSM</name>
<dbReference type="AlphaFoldDB" id="A0A0K2TPY9"/>
<protein>
    <submittedName>
        <fullName evidence="1">Uncharacterized protein</fullName>
    </submittedName>
</protein>
<reference evidence="1" key="1">
    <citation type="submission" date="2014-05" db="EMBL/GenBank/DDBJ databases">
        <authorList>
            <person name="Chronopoulou M."/>
        </authorList>
    </citation>
    <scope>NUCLEOTIDE SEQUENCE</scope>
    <source>
        <tissue evidence="1">Whole organism</tissue>
    </source>
</reference>
<organism evidence="1">
    <name type="scientific">Lepeophtheirus salmonis</name>
    <name type="common">Salmon louse</name>
    <name type="synonym">Caligus salmonis</name>
    <dbReference type="NCBI Taxonomy" id="72036"/>
    <lineage>
        <taxon>Eukaryota</taxon>
        <taxon>Metazoa</taxon>
        <taxon>Ecdysozoa</taxon>
        <taxon>Arthropoda</taxon>
        <taxon>Crustacea</taxon>
        <taxon>Multicrustacea</taxon>
        <taxon>Hexanauplia</taxon>
        <taxon>Copepoda</taxon>
        <taxon>Siphonostomatoida</taxon>
        <taxon>Caligidae</taxon>
        <taxon>Lepeophtheirus</taxon>
    </lineage>
</organism>
<accession>A0A0K2TPY9</accession>
<proteinExistence type="predicted"/>